<dbReference type="RefSeq" id="WP_022160292.1">
    <property type="nucleotide sequence ID" value="NZ_JADMUD010000003.1"/>
</dbReference>
<dbReference type="InterPro" id="IPR043129">
    <property type="entry name" value="ATPase_NBD"/>
</dbReference>
<evidence type="ECO:0000313" key="2">
    <source>
        <dbReference type="EMBL" id="MCG4961367.1"/>
    </source>
</evidence>
<dbReference type="SUPFAM" id="SSF53067">
    <property type="entry name" value="Actin-like ATPase domain"/>
    <property type="match status" value="2"/>
</dbReference>
<name>A0A1Y3XWM7_9BACT</name>
<evidence type="ECO:0000313" key="4">
    <source>
        <dbReference type="Proteomes" id="UP000284434"/>
    </source>
</evidence>
<gene>
    <name evidence="3" type="ORF">DXA53_16130</name>
    <name evidence="2" type="ORF">L0P03_16160</name>
</gene>
<comment type="caution">
    <text evidence="3">The sequence shown here is derived from an EMBL/GenBank/DDBJ whole genome shotgun (WGS) entry which is preliminary data.</text>
</comment>
<evidence type="ECO:0000259" key="1">
    <source>
        <dbReference type="Pfam" id="PF17989"/>
    </source>
</evidence>
<feature type="domain" description="Actin-like protein N-terminal" evidence="1">
    <location>
        <begin position="3"/>
        <end position="141"/>
    </location>
</feature>
<dbReference type="Gene3D" id="3.30.420.40">
    <property type="match status" value="2"/>
</dbReference>
<protein>
    <submittedName>
        <fullName evidence="3">ParM/StbA family protein</fullName>
    </submittedName>
</protein>
<dbReference type="InterPro" id="IPR040607">
    <property type="entry name" value="ALP_N"/>
</dbReference>
<dbReference type="AlphaFoldDB" id="A0A1Y3XWM7"/>
<dbReference type="Proteomes" id="UP000284434">
    <property type="component" value="Unassembled WGS sequence"/>
</dbReference>
<accession>A0A1Y3XWM7</accession>
<reference evidence="2" key="2">
    <citation type="submission" date="2022-01" db="EMBL/GenBank/DDBJ databases">
        <title>Collection of gut derived symbiotic bacterial strains cultured from healthy donors.</title>
        <authorList>
            <person name="Lin H."/>
            <person name="Kohout C."/>
            <person name="Waligurski E."/>
            <person name="Pamer E.G."/>
        </authorList>
    </citation>
    <scope>NUCLEOTIDE SEQUENCE</scope>
    <source>
        <strain evidence="2">DFI.1.149</strain>
    </source>
</reference>
<evidence type="ECO:0000313" key="3">
    <source>
        <dbReference type="EMBL" id="RGY04422.1"/>
    </source>
</evidence>
<dbReference type="EMBL" id="QSCO01000025">
    <property type="protein sequence ID" value="RGY04422.1"/>
    <property type="molecule type" value="Genomic_DNA"/>
</dbReference>
<dbReference type="Proteomes" id="UP001199750">
    <property type="component" value="Unassembled WGS sequence"/>
</dbReference>
<dbReference type="Pfam" id="PF17989">
    <property type="entry name" value="ALP_N"/>
    <property type="match status" value="1"/>
</dbReference>
<proteinExistence type="predicted"/>
<reference evidence="3 4" key="1">
    <citation type="submission" date="2018-08" db="EMBL/GenBank/DDBJ databases">
        <title>A genome reference for cultivated species of the human gut microbiota.</title>
        <authorList>
            <person name="Zou Y."/>
            <person name="Xue W."/>
            <person name="Luo G."/>
        </authorList>
    </citation>
    <scope>NUCLEOTIDE SEQUENCE [LARGE SCALE GENOMIC DNA]</scope>
    <source>
        <strain evidence="3 4">OF03-11</strain>
    </source>
</reference>
<dbReference type="EMBL" id="JAKNDN010000034">
    <property type="protein sequence ID" value="MCG4961367.1"/>
    <property type="molecule type" value="Genomic_DNA"/>
</dbReference>
<organism evidence="3 4">
    <name type="scientific">Odoribacter splanchnicus</name>
    <dbReference type="NCBI Taxonomy" id="28118"/>
    <lineage>
        <taxon>Bacteria</taxon>
        <taxon>Pseudomonadati</taxon>
        <taxon>Bacteroidota</taxon>
        <taxon>Bacteroidia</taxon>
        <taxon>Bacteroidales</taxon>
        <taxon>Odoribacteraceae</taxon>
        <taxon>Odoribacter</taxon>
    </lineage>
</organism>
<sequence>MLKSYNFPSVYEATNQELANVAENILDGIKINLDDTDYIVGNLALVEGYSPHKSINAAPTDEEYKLLSEASLLLTQPKGEEEIYLTTGFPFATYILYRDKAMEVLQGRHIINYDASTFGGPNTTKREVNVGKVEIIPEIMGCTTAIREGNLQEKENFFIVSLGYGTCEAVVSTRAGLINRSAVSTHGIRHAVNLLANELSKNFYLNLKTEHQIDVAFQKGNITVNRVKHNILDIREKVLKMYYNEIVAPNLRKAFIDDDFNKCTKMYLVGGGALYPELVDCFKEEFGDIVSVNVYPEPEKCASQGYCLNSKIKSSVARSNIPHNIEAEEIKIFRNPQLAVGIDIGNANTCVTIYKEGE</sequence>